<feature type="signal peptide" evidence="1">
    <location>
        <begin position="1"/>
        <end position="19"/>
    </location>
</feature>
<protein>
    <submittedName>
        <fullName evidence="2">Uncharacterized protein</fullName>
    </submittedName>
</protein>
<name>A0ABV8A665_9DEIO</name>
<evidence type="ECO:0000313" key="3">
    <source>
        <dbReference type="Proteomes" id="UP001595748"/>
    </source>
</evidence>
<evidence type="ECO:0000256" key="1">
    <source>
        <dbReference type="SAM" id="SignalP"/>
    </source>
</evidence>
<feature type="chain" id="PRO_5047460260" evidence="1">
    <location>
        <begin position="20"/>
        <end position="284"/>
    </location>
</feature>
<gene>
    <name evidence="2" type="ORF">ACFOPQ_10355</name>
</gene>
<comment type="caution">
    <text evidence="2">The sequence shown here is derived from an EMBL/GenBank/DDBJ whole genome shotgun (WGS) entry which is preliminary data.</text>
</comment>
<keyword evidence="3" id="KW-1185">Reference proteome</keyword>
<dbReference type="Proteomes" id="UP001595748">
    <property type="component" value="Unassembled WGS sequence"/>
</dbReference>
<reference evidence="3" key="1">
    <citation type="journal article" date="2019" name="Int. J. Syst. Evol. Microbiol.">
        <title>The Global Catalogue of Microorganisms (GCM) 10K type strain sequencing project: providing services to taxonomists for standard genome sequencing and annotation.</title>
        <authorList>
            <consortium name="The Broad Institute Genomics Platform"/>
            <consortium name="The Broad Institute Genome Sequencing Center for Infectious Disease"/>
            <person name="Wu L."/>
            <person name="Ma J."/>
        </authorList>
    </citation>
    <scope>NUCLEOTIDE SEQUENCE [LARGE SCALE GENOMIC DNA]</scope>
    <source>
        <strain evidence="3">CCTCC AB 2013263</strain>
    </source>
</reference>
<organism evidence="2 3">
    <name type="scientific">Deinococcus antarcticus</name>
    <dbReference type="NCBI Taxonomy" id="1298767"/>
    <lineage>
        <taxon>Bacteria</taxon>
        <taxon>Thermotogati</taxon>
        <taxon>Deinococcota</taxon>
        <taxon>Deinococci</taxon>
        <taxon>Deinococcales</taxon>
        <taxon>Deinococcaceae</taxon>
        <taxon>Deinococcus</taxon>
    </lineage>
</organism>
<sequence length="284" mass="31075">MKRRLTTLAFLCGMASAQNAPKVNVFALDISPENQRLVANYTVDVGFPAGKQTGTLEMECKKSGIPVVKAWKEVKMDTYEEDPAGSKAIVASKALQITGTATLINAWYGPLRFYCKGGVLYTDFSKLAADPTLQGSLTDATAHFGIEQASLMKTINFEYPLTSTIREDGRLVPHTVSLHLLSRTGLKAGEKIMREIYFGGVASEGKSAVFLLDAKTSTLLPLRYGGNEEGLRKVFNRPLDPKTLILYYAADYSAATGWRKLTIDFVNSLIWTQDVSKPAAKFGN</sequence>
<evidence type="ECO:0000313" key="2">
    <source>
        <dbReference type="EMBL" id="MFC3861159.1"/>
    </source>
</evidence>
<dbReference type="EMBL" id="JBHRZF010000130">
    <property type="protein sequence ID" value="MFC3861159.1"/>
    <property type="molecule type" value="Genomic_DNA"/>
</dbReference>
<keyword evidence="1" id="KW-0732">Signal</keyword>
<dbReference type="RefSeq" id="WP_380077782.1">
    <property type="nucleotide sequence ID" value="NZ_JBHRZF010000130.1"/>
</dbReference>
<accession>A0ABV8A665</accession>
<proteinExistence type="predicted"/>